<protein>
    <submittedName>
        <fullName evidence="2">AAA family ATPase</fullName>
    </submittedName>
</protein>
<dbReference type="PANTHER" id="PTHR11070">
    <property type="entry name" value="UVRD / RECB / PCRA DNA HELICASE FAMILY MEMBER"/>
    <property type="match status" value="1"/>
</dbReference>
<dbReference type="InterPro" id="IPR027417">
    <property type="entry name" value="P-loop_NTPase"/>
</dbReference>
<dbReference type="AlphaFoldDB" id="A0A417Z5T8"/>
<dbReference type="EMBL" id="QWLM01000008">
    <property type="protein sequence ID" value="RHW45749.1"/>
    <property type="molecule type" value="Genomic_DNA"/>
</dbReference>
<dbReference type="InterPro" id="IPR000212">
    <property type="entry name" value="DNA_helicase_UvrD/REP"/>
</dbReference>
<sequence length="713" mass="76464">MPAPTSDAVLTHEREHLARARANLARMREATLALDASKASDAVSGEALGATLARRVAALTDDPSTTLFFGRIDYTDPTQATAHEEQLYVGRRHVSDEDGDPLVIDWRTPVSTAFYRASPAEPMGVSLRRRFGVERGELTAYEDEHLSHPDEGDRVDGDLRSAILAEEIERPRSGPMRDIVSTIQPEQDALVRADVTTTVCIQGAPGTGKTAVGLHRAAWLLYTFRARLDRAGVLVVGPNAAFLDHISAVLPSLGEARVRHATIATVLSGDADPETPKERRWVVRGTDDVAVAVLKGDARWAPVIHRAVWAHAGEPTEALVVPRGSRRWRVAAYEVAEIVDELRTRGVRYEAARAMLAQRLAHAVMVKLEASGDSPDDRVQDAIARSAPVKAYIKALWPKIDAAGVVHRLLSDADFLTECAREDLDADEQALALWAKPPRAKGSARWSVADLGLLDEAADAIERTTSLGHVIVDEAQDLSAMQLRAVGRRCSTGSATVLGDIAQATTPWAPGSWDASMGHLGKPEFHLEELRQGFRVPAAVIEYAALLLPTIATGLASPESVRSNRGRLEHLKVDGAQALPAGTLDAIRSAANEPGSVGVIAVGSTLDALESALRDAGLAYGRLGSDHGDAEDHQIELVPSDVAKGLEFDRVVVVEPADIVAAEADELTGLRRLYVVLTRAVSALTIVHAQGLPPQLSSSAEPAGEPARPVLRR</sequence>
<dbReference type="GO" id="GO:0000725">
    <property type="term" value="P:recombinational repair"/>
    <property type="evidence" value="ECO:0007669"/>
    <property type="project" value="TreeGrafter"/>
</dbReference>
<dbReference type="Proteomes" id="UP000285376">
    <property type="component" value="Unassembled WGS sequence"/>
</dbReference>
<feature type="region of interest" description="Disordered" evidence="1">
    <location>
        <begin position="694"/>
        <end position="713"/>
    </location>
</feature>
<dbReference type="GO" id="GO:0005829">
    <property type="term" value="C:cytosol"/>
    <property type="evidence" value="ECO:0007669"/>
    <property type="project" value="TreeGrafter"/>
</dbReference>
<dbReference type="PANTHER" id="PTHR11070:SF45">
    <property type="entry name" value="DNA 3'-5' HELICASE"/>
    <property type="match status" value="1"/>
</dbReference>
<accession>A0A417Z5T8</accession>
<evidence type="ECO:0000313" key="3">
    <source>
        <dbReference type="Proteomes" id="UP000285376"/>
    </source>
</evidence>
<gene>
    <name evidence="2" type="ORF">D1832_08610</name>
</gene>
<dbReference type="GO" id="GO:0003677">
    <property type="term" value="F:DNA binding"/>
    <property type="evidence" value="ECO:0007669"/>
    <property type="project" value="InterPro"/>
</dbReference>
<dbReference type="SUPFAM" id="SSF52540">
    <property type="entry name" value="P-loop containing nucleoside triphosphate hydrolases"/>
    <property type="match status" value="1"/>
</dbReference>
<organism evidence="2 3">
    <name type="scientific">Dermacoccus abyssi</name>
    <dbReference type="NCBI Taxonomy" id="322596"/>
    <lineage>
        <taxon>Bacteria</taxon>
        <taxon>Bacillati</taxon>
        <taxon>Actinomycetota</taxon>
        <taxon>Actinomycetes</taxon>
        <taxon>Micrococcales</taxon>
        <taxon>Dermacoccaceae</taxon>
        <taxon>Dermacoccus</taxon>
    </lineage>
</organism>
<comment type="caution">
    <text evidence="2">The sequence shown here is derived from an EMBL/GenBank/DDBJ whole genome shotgun (WGS) entry which is preliminary data.</text>
</comment>
<evidence type="ECO:0000313" key="2">
    <source>
        <dbReference type="EMBL" id="RHW45749.1"/>
    </source>
</evidence>
<proteinExistence type="predicted"/>
<dbReference type="Gene3D" id="3.40.50.300">
    <property type="entry name" value="P-loop containing nucleotide triphosphate hydrolases"/>
    <property type="match status" value="2"/>
</dbReference>
<dbReference type="GO" id="GO:0043138">
    <property type="term" value="F:3'-5' DNA helicase activity"/>
    <property type="evidence" value="ECO:0007669"/>
    <property type="project" value="TreeGrafter"/>
</dbReference>
<evidence type="ECO:0000256" key="1">
    <source>
        <dbReference type="SAM" id="MobiDB-lite"/>
    </source>
</evidence>
<dbReference type="RefSeq" id="WP_118913495.1">
    <property type="nucleotide sequence ID" value="NZ_CBCRVH010000009.1"/>
</dbReference>
<reference evidence="2 3" key="1">
    <citation type="submission" date="2018-08" db="EMBL/GenBank/DDBJ databases">
        <title>Whole genome sequence analysis of Dermacoccus abyssi bacteria isolated from Deep Mariana trench Micromonospora spp reveals genes involved in the environmental adaptation and production of secondary metabolites.</title>
        <authorList>
            <person name="Abdel-Mageed W.M."/>
            <person name="Lehri B."/>
            <person name="Nouioui I."/>
            <person name="Goodfellow I."/>
            <person name="Jaspars M."/>
            <person name="Karlyshev A."/>
        </authorList>
    </citation>
    <scope>NUCLEOTIDE SEQUENCE [LARGE SCALE GENOMIC DNA]</scope>
    <source>
        <strain evidence="2 3">MT1.1</strain>
    </source>
</reference>
<name>A0A417Z5T8_9MICO</name>
<dbReference type="GO" id="GO:0005524">
    <property type="term" value="F:ATP binding"/>
    <property type="evidence" value="ECO:0007669"/>
    <property type="project" value="InterPro"/>
</dbReference>